<dbReference type="SUPFAM" id="SSF52499">
    <property type="entry name" value="Isochorismatase-like hydrolases"/>
    <property type="match status" value="1"/>
</dbReference>
<dbReference type="InterPro" id="IPR052347">
    <property type="entry name" value="Isochorismatase_Nicotinamidase"/>
</dbReference>
<dbReference type="PANTHER" id="PTHR11080">
    <property type="entry name" value="PYRAZINAMIDASE/NICOTINAMIDASE"/>
    <property type="match status" value="1"/>
</dbReference>
<evidence type="ECO:0000256" key="4">
    <source>
        <dbReference type="ARBA" id="ARBA00022801"/>
    </source>
</evidence>
<dbReference type="InterPro" id="IPR000868">
    <property type="entry name" value="Isochorismatase-like_dom"/>
</dbReference>
<dbReference type="InterPro" id="IPR036380">
    <property type="entry name" value="Isochorismatase-like_sf"/>
</dbReference>
<feature type="domain" description="Isochorismatase-like" evidence="9">
    <location>
        <begin position="77"/>
        <end position="289"/>
    </location>
</feature>
<evidence type="ECO:0000256" key="1">
    <source>
        <dbReference type="ARBA" id="ARBA00006336"/>
    </source>
</evidence>
<keyword evidence="2" id="KW-0662">Pyridine nucleotide biosynthesis</keyword>
<comment type="pathway">
    <text evidence="5">Cofactor biosynthesis; nicotinate biosynthesis; nicotinate from nicotinamide: step 1/1.</text>
</comment>
<dbReference type="Pfam" id="PF00857">
    <property type="entry name" value="Isochorismatase"/>
    <property type="match status" value="1"/>
</dbReference>
<evidence type="ECO:0000256" key="7">
    <source>
        <dbReference type="ARBA" id="ARBA00043224"/>
    </source>
</evidence>
<accession>A0A7I4YKE3</accession>
<reference evidence="11" key="1">
    <citation type="submission" date="2020-12" db="UniProtKB">
        <authorList>
            <consortium name="WormBaseParasite"/>
        </authorList>
    </citation>
    <scope>IDENTIFICATION</scope>
    <source>
        <strain evidence="11">MHco3</strain>
    </source>
</reference>
<name>A0A7I4YKE3_HAECO</name>
<dbReference type="Gene3D" id="3.40.50.850">
    <property type="entry name" value="Isochorismatase-like"/>
    <property type="match status" value="1"/>
</dbReference>
<evidence type="ECO:0000259" key="9">
    <source>
        <dbReference type="Pfam" id="PF00857"/>
    </source>
</evidence>
<dbReference type="EC" id="3.5.1.19" evidence="6"/>
<dbReference type="GO" id="GO:0046872">
    <property type="term" value="F:metal ion binding"/>
    <property type="evidence" value="ECO:0007669"/>
    <property type="project" value="UniProtKB-KW"/>
</dbReference>
<evidence type="ECO:0000256" key="2">
    <source>
        <dbReference type="ARBA" id="ARBA00022642"/>
    </source>
</evidence>
<dbReference type="Proteomes" id="UP000025227">
    <property type="component" value="Unplaced"/>
</dbReference>
<dbReference type="GO" id="GO:0008936">
    <property type="term" value="F:nicotinamidase activity"/>
    <property type="evidence" value="ECO:0007669"/>
    <property type="project" value="UniProtKB-EC"/>
</dbReference>
<keyword evidence="8" id="KW-0732">Signal</keyword>
<evidence type="ECO:0000313" key="11">
    <source>
        <dbReference type="WBParaSite" id="HCON_00104670-00001"/>
    </source>
</evidence>
<feature type="chain" id="PRO_5029629629" description="nicotinamidase" evidence="8">
    <location>
        <begin position="22"/>
        <end position="328"/>
    </location>
</feature>
<evidence type="ECO:0000256" key="5">
    <source>
        <dbReference type="ARBA" id="ARBA00037900"/>
    </source>
</evidence>
<keyword evidence="3" id="KW-0479">Metal-binding</keyword>
<evidence type="ECO:0000256" key="8">
    <source>
        <dbReference type="SAM" id="SignalP"/>
    </source>
</evidence>
<sequence length="328" mass="36729">MRYTPFLAVLFLVVQMPEWSAQADAGDSPDGLISLEEDSIQKAVNRLATSSYPQITKNDLQRMQQTTFDELRNLKVALVVVDFQNDFISGSLKIQDGSAEEDPLEAIAPLNALTSDSALDLVVFTQDWHPYNHISFVESACNTDRSIKHNGSCKQLKPFDTVEFEDPPMEQVLYPRHCVQNSWGAELHKDVIIPDGATFIRKGTQVLVDSYSAFNDNNGHKLLELEKLLESNGITVVLGCGLAYDICLRHTLTDANELGYLTGVVRDCSKGLSSEGIEETTRQFACENIAVLDSEVVKRILRKKIMPIEWVKRIMERNMKNGTSESIE</sequence>
<dbReference type="AlphaFoldDB" id="A0A7I4YKE3"/>
<organism evidence="10 11">
    <name type="scientific">Haemonchus contortus</name>
    <name type="common">Barber pole worm</name>
    <dbReference type="NCBI Taxonomy" id="6289"/>
    <lineage>
        <taxon>Eukaryota</taxon>
        <taxon>Metazoa</taxon>
        <taxon>Ecdysozoa</taxon>
        <taxon>Nematoda</taxon>
        <taxon>Chromadorea</taxon>
        <taxon>Rhabditida</taxon>
        <taxon>Rhabditina</taxon>
        <taxon>Rhabditomorpha</taxon>
        <taxon>Strongyloidea</taxon>
        <taxon>Trichostrongylidae</taxon>
        <taxon>Haemonchus</taxon>
    </lineage>
</organism>
<dbReference type="GO" id="GO:0019363">
    <property type="term" value="P:pyridine nucleotide biosynthetic process"/>
    <property type="evidence" value="ECO:0007669"/>
    <property type="project" value="UniProtKB-KW"/>
</dbReference>
<feature type="signal peptide" evidence="8">
    <location>
        <begin position="1"/>
        <end position="21"/>
    </location>
</feature>
<keyword evidence="10" id="KW-1185">Reference proteome</keyword>
<dbReference type="OrthoDB" id="167809at2759"/>
<evidence type="ECO:0000313" key="10">
    <source>
        <dbReference type="Proteomes" id="UP000025227"/>
    </source>
</evidence>
<dbReference type="PANTHER" id="PTHR11080:SF2">
    <property type="entry name" value="LD05707P"/>
    <property type="match status" value="1"/>
</dbReference>
<keyword evidence="4" id="KW-0378">Hydrolase</keyword>
<dbReference type="OMA" id="YDVPHER"/>
<dbReference type="WBParaSite" id="HCON_00104670-00001">
    <property type="protein sequence ID" value="HCON_00104670-00001"/>
    <property type="gene ID" value="HCON_00104670"/>
</dbReference>
<evidence type="ECO:0000256" key="3">
    <source>
        <dbReference type="ARBA" id="ARBA00022723"/>
    </source>
</evidence>
<proteinExistence type="inferred from homology"/>
<evidence type="ECO:0000256" key="6">
    <source>
        <dbReference type="ARBA" id="ARBA00039017"/>
    </source>
</evidence>
<protein>
    <recommendedName>
        <fullName evidence="6">nicotinamidase</fullName>
        <ecNumber evidence="6">3.5.1.19</ecNumber>
    </recommendedName>
    <alternativeName>
        <fullName evidence="7">Nicotinamide deamidase</fullName>
    </alternativeName>
</protein>
<comment type="similarity">
    <text evidence="1">Belongs to the isochorismatase family.</text>
</comment>